<comment type="subcellular location">
    <subcellularLocation>
        <location evidence="1">Nucleus</location>
    </subcellularLocation>
</comment>
<dbReference type="PANTHER" id="PTHR10015">
    <property type="entry name" value="HEAT SHOCK TRANSCRIPTION FACTOR"/>
    <property type="match status" value="1"/>
</dbReference>
<reference evidence="6 7" key="1">
    <citation type="submission" date="2016-09" db="EMBL/GenBank/DDBJ databases">
        <title>Extensive genetic diversity and differential bi-allelic expression allows diatom success in the polar Southern Ocean.</title>
        <authorList>
            <consortium name="DOE Joint Genome Institute"/>
            <person name="Mock T."/>
            <person name="Otillar R.P."/>
            <person name="Strauss J."/>
            <person name="Dupont C."/>
            <person name="Frickenhaus S."/>
            <person name="Maumus F."/>
            <person name="Mcmullan M."/>
            <person name="Sanges R."/>
            <person name="Schmutz J."/>
            <person name="Toseland A."/>
            <person name="Valas R."/>
            <person name="Veluchamy A."/>
            <person name="Ward B.J."/>
            <person name="Allen A."/>
            <person name="Barry K."/>
            <person name="Falciatore A."/>
            <person name="Ferrante M."/>
            <person name="Fortunato A.E."/>
            <person name="Gloeckner G."/>
            <person name="Gruber A."/>
            <person name="Hipkin R."/>
            <person name="Janech M."/>
            <person name="Kroth P."/>
            <person name="Leese F."/>
            <person name="Lindquist E."/>
            <person name="Lyon B.R."/>
            <person name="Martin J."/>
            <person name="Mayer C."/>
            <person name="Parker M."/>
            <person name="Quesneville H."/>
            <person name="Raymond J."/>
            <person name="Uhlig C."/>
            <person name="Valentin K.U."/>
            <person name="Worden A.Z."/>
            <person name="Armbrust E.V."/>
            <person name="Bowler C."/>
            <person name="Green B."/>
            <person name="Moulton V."/>
            <person name="Van Oosterhout C."/>
            <person name="Grigoriev I."/>
        </authorList>
    </citation>
    <scope>NUCLEOTIDE SEQUENCE [LARGE SCALE GENOMIC DNA]</scope>
    <source>
        <strain evidence="6 7">CCMP1102</strain>
    </source>
</reference>
<dbReference type="GO" id="GO:0005634">
    <property type="term" value="C:nucleus"/>
    <property type="evidence" value="ECO:0007669"/>
    <property type="project" value="UniProtKB-SubCell"/>
</dbReference>
<dbReference type="InterPro" id="IPR036390">
    <property type="entry name" value="WH_DNA-bd_sf"/>
</dbReference>
<sequence>IVSWSSDGKLFVVHDHIRFASELLPTYFGHDKMRSFDRQLHYWSFEQVNSTKITNKSFGGKSWKHPFFQKGRRDLLKHIERKKKGNSKK</sequence>
<feature type="domain" description="HSF-type DNA-binding" evidence="5">
    <location>
        <begin position="1"/>
        <end position="82"/>
    </location>
</feature>
<feature type="non-terminal residue" evidence="6">
    <location>
        <position position="1"/>
    </location>
</feature>
<comment type="similarity">
    <text evidence="4">Belongs to the HSF family.</text>
</comment>
<dbReference type="GO" id="GO:0003700">
    <property type="term" value="F:DNA-binding transcription factor activity"/>
    <property type="evidence" value="ECO:0007669"/>
    <property type="project" value="InterPro"/>
</dbReference>
<proteinExistence type="inferred from homology"/>
<gene>
    <name evidence="6" type="ORF">FRACYDRAFT_155113</name>
</gene>
<dbReference type="OrthoDB" id="60033at2759"/>
<dbReference type="SUPFAM" id="SSF46785">
    <property type="entry name" value="Winged helix' DNA-binding domain"/>
    <property type="match status" value="1"/>
</dbReference>
<dbReference type="PANTHER" id="PTHR10015:SF427">
    <property type="entry name" value="HEAT SHOCK FACTOR PROTEIN"/>
    <property type="match status" value="1"/>
</dbReference>
<feature type="non-terminal residue" evidence="6">
    <location>
        <position position="89"/>
    </location>
</feature>
<dbReference type="InterPro" id="IPR036388">
    <property type="entry name" value="WH-like_DNA-bd_sf"/>
</dbReference>
<keyword evidence="7" id="KW-1185">Reference proteome</keyword>
<dbReference type="Pfam" id="PF00447">
    <property type="entry name" value="HSF_DNA-bind"/>
    <property type="match status" value="1"/>
</dbReference>
<dbReference type="Gene3D" id="1.10.10.10">
    <property type="entry name" value="Winged helix-like DNA-binding domain superfamily/Winged helix DNA-binding domain"/>
    <property type="match status" value="1"/>
</dbReference>
<dbReference type="SMART" id="SM00415">
    <property type="entry name" value="HSF"/>
    <property type="match status" value="1"/>
</dbReference>
<keyword evidence="3" id="KW-0539">Nucleus</keyword>
<evidence type="ECO:0000256" key="2">
    <source>
        <dbReference type="ARBA" id="ARBA00023125"/>
    </source>
</evidence>
<protein>
    <submittedName>
        <fullName evidence="6">Winged helix DNA-binding domain-containing protein</fullName>
    </submittedName>
</protein>
<evidence type="ECO:0000313" key="7">
    <source>
        <dbReference type="Proteomes" id="UP000095751"/>
    </source>
</evidence>
<dbReference type="Proteomes" id="UP000095751">
    <property type="component" value="Unassembled WGS sequence"/>
</dbReference>
<keyword evidence="2 6" id="KW-0238">DNA-binding</keyword>
<evidence type="ECO:0000256" key="4">
    <source>
        <dbReference type="RuleBase" id="RU004020"/>
    </source>
</evidence>
<dbReference type="EMBL" id="KV784365">
    <property type="protein sequence ID" value="OEU12185.1"/>
    <property type="molecule type" value="Genomic_DNA"/>
</dbReference>
<dbReference type="KEGG" id="fcy:FRACYDRAFT_155113"/>
<dbReference type="GO" id="GO:0043565">
    <property type="term" value="F:sequence-specific DNA binding"/>
    <property type="evidence" value="ECO:0007669"/>
    <property type="project" value="InterPro"/>
</dbReference>
<dbReference type="InParanoid" id="A0A1E7F2G1"/>
<evidence type="ECO:0000313" key="6">
    <source>
        <dbReference type="EMBL" id="OEU12185.1"/>
    </source>
</evidence>
<organism evidence="6 7">
    <name type="scientific">Fragilariopsis cylindrus CCMP1102</name>
    <dbReference type="NCBI Taxonomy" id="635003"/>
    <lineage>
        <taxon>Eukaryota</taxon>
        <taxon>Sar</taxon>
        <taxon>Stramenopiles</taxon>
        <taxon>Ochrophyta</taxon>
        <taxon>Bacillariophyta</taxon>
        <taxon>Bacillariophyceae</taxon>
        <taxon>Bacillariophycidae</taxon>
        <taxon>Bacillariales</taxon>
        <taxon>Bacillariaceae</taxon>
        <taxon>Fragilariopsis</taxon>
    </lineage>
</organism>
<name>A0A1E7F2G1_9STRA</name>
<evidence type="ECO:0000259" key="5">
    <source>
        <dbReference type="SMART" id="SM00415"/>
    </source>
</evidence>
<dbReference type="InterPro" id="IPR000232">
    <property type="entry name" value="HSF_DNA-bd"/>
</dbReference>
<evidence type="ECO:0000256" key="1">
    <source>
        <dbReference type="ARBA" id="ARBA00004123"/>
    </source>
</evidence>
<dbReference type="AlphaFoldDB" id="A0A1E7F2G1"/>
<accession>A0A1E7F2G1</accession>
<evidence type="ECO:0000256" key="3">
    <source>
        <dbReference type="ARBA" id="ARBA00023242"/>
    </source>
</evidence>